<feature type="transmembrane region" description="Helical" evidence="1">
    <location>
        <begin position="274"/>
        <end position="301"/>
    </location>
</feature>
<evidence type="ECO:0000313" key="4">
    <source>
        <dbReference type="Proteomes" id="UP000822688"/>
    </source>
</evidence>
<accession>A0A8T0H2Z9</accession>
<reference evidence="3" key="1">
    <citation type="submission" date="2020-06" db="EMBL/GenBank/DDBJ databases">
        <title>WGS assembly of Ceratodon purpureus strain R40.</title>
        <authorList>
            <person name="Carey S.B."/>
            <person name="Jenkins J."/>
            <person name="Shu S."/>
            <person name="Lovell J.T."/>
            <person name="Sreedasyam A."/>
            <person name="Maumus F."/>
            <person name="Tiley G.P."/>
            <person name="Fernandez-Pozo N."/>
            <person name="Barry K."/>
            <person name="Chen C."/>
            <person name="Wang M."/>
            <person name="Lipzen A."/>
            <person name="Daum C."/>
            <person name="Saski C.A."/>
            <person name="Payton A.C."/>
            <person name="Mcbreen J.C."/>
            <person name="Conrad R.E."/>
            <person name="Kollar L.M."/>
            <person name="Olsson S."/>
            <person name="Huttunen S."/>
            <person name="Landis J.B."/>
            <person name="Wickett N.J."/>
            <person name="Johnson M.G."/>
            <person name="Rensing S.A."/>
            <person name="Grimwood J."/>
            <person name="Schmutz J."/>
            <person name="Mcdaniel S.F."/>
        </authorList>
    </citation>
    <scope>NUCLEOTIDE SEQUENCE</scope>
    <source>
        <strain evidence="3">R40</strain>
    </source>
</reference>
<organism evidence="3 4">
    <name type="scientific">Ceratodon purpureus</name>
    <name type="common">Fire moss</name>
    <name type="synonym">Dicranum purpureum</name>
    <dbReference type="NCBI Taxonomy" id="3225"/>
    <lineage>
        <taxon>Eukaryota</taxon>
        <taxon>Viridiplantae</taxon>
        <taxon>Streptophyta</taxon>
        <taxon>Embryophyta</taxon>
        <taxon>Bryophyta</taxon>
        <taxon>Bryophytina</taxon>
        <taxon>Bryopsida</taxon>
        <taxon>Dicranidae</taxon>
        <taxon>Pseudoditrichales</taxon>
        <taxon>Ditrichaceae</taxon>
        <taxon>Ceratodon</taxon>
    </lineage>
</organism>
<keyword evidence="1" id="KW-1133">Transmembrane helix</keyword>
<evidence type="ECO:0000259" key="2">
    <source>
        <dbReference type="Pfam" id="PF13962"/>
    </source>
</evidence>
<keyword evidence="1" id="KW-0812">Transmembrane</keyword>
<keyword evidence="4" id="KW-1185">Reference proteome</keyword>
<dbReference type="AlphaFoldDB" id="A0A8T0H2Z9"/>
<dbReference type="Proteomes" id="UP000822688">
    <property type="component" value="Chromosome 8"/>
</dbReference>
<feature type="transmembrane region" description="Helical" evidence="1">
    <location>
        <begin position="239"/>
        <end position="262"/>
    </location>
</feature>
<comment type="caution">
    <text evidence="3">The sequence shown here is derived from an EMBL/GenBank/DDBJ whole genome shotgun (WGS) entry which is preliminary data.</text>
</comment>
<feature type="transmembrane region" description="Helical" evidence="1">
    <location>
        <begin position="191"/>
        <end position="213"/>
    </location>
</feature>
<feature type="transmembrane region" description="Helical" evidence="1">
    <location>
        <begin position="307"/>
        <end position="325"/>
    </location>
</feature>
<dbReference type="EMBL" id="CM026429">
    <property type="protein sequence ID" value="KAG0564478.1"/>
    <property type="molecule type" value="Genomic_DNA"/>
</dbReference>
<evidence type="ECO:0000313" key="3">
    <source>
        <dbReference type="EMBL" id="KAG0564478.1"/>
    </source>
</evidence>
<name>A0A8T0H2Z9_CERPU</name>
<evidence type="ECO:0000256" key="1">
    <source>
        <dbReference type="SAM" id="Phobius"/>
    </source>
</evidence>
<dbReference type="Pfam" id="PF13962">
    <property type="entry name" value="PGG"/>
    <property type="match status" value="1"/>
</dbReference>
<dbReference type="InterPro" id="IPR026961">
    <property type="entry name" value="PGG_dom"/>
</dbReference>
<feature type="domain" description="PGG" evidence="2">
    <location>
        <begin position="195"/>
        <end position="300"/>
    </location>
</feature>
<proteinExistence type="predicted"/>
<keyword evidence="1" id="KW-0472">Membrane</keyword>
<protein>
    <recommendedName>
        <fullName evidence="2">PGG domain-containing protein</fullName>
    </recommendedName>
</protein>
<gene>
    <name evidence="3" type="ORF">KC19_8G113500</name>
</gene>
<sequence>MEAGDSSHQPGESPSDVSIHLETLPSIPAEPPHPPKIKYYYSNVVAKNVSYIYRVVEEGDQLICYPEAKGWPRLTITNTEELEKNFKLLVNHEIMSKKPDLASAPEQVRFPDLEELRSDWQVGTDVYFRYCDIRTPGKVVGRFVWRTPTNRGWEKKLRLVLLLQLPTNELILSSQVTDLAPSDQSTNKEEVYIQGISLISVVATLIANVAYLASVSPIRGIDESRQGVAVASYLPVPKLFLFFNAFAFYAAVLAVVLMTAFIPIYGTAGEWGAIFLSGSVPVVLSLVAFYVAFMISAWAVLDSWGTSLGISLVGVLMVVYVRFWAIELMHGNVDRELEIASRESAWDWYNGRLADGEGVMGTDEGAGVRESFSPSERVAFLVEKVSFVAEKVRQFVVSPTIWQLSVLGTVQESQKARRKSRVLFEHLGKAHGH</sequence>